<name>A0A084B7T2_STACB</name>
<feature type="region of interest" description="Disordered" evidence="1">
    <location>
        <begin position="322"/>
        <end position="418"/>
    </location>
</feature>
<dbReference type="Proteomes" id="UP000028045">
    <property type="component" value="Unassembled WGS sequence"/>
</dbReference>
<dbReference type="EMBL" id="KL647815">
    <property type="protein sequence ID" value="KEY73611.1"/>
    <property type="molecule type" value="Genomic_DNA"/>
</dbReference>
<dbReference type="HOGENOM" id="CLU_657514_0_0_1"/>
<organism evidence="2 3">
    <name type="scientific">Stachybotrys chartarum (strain CBS 109288 / IBT 7711)</name>
    <name type="common">Toxic black mold</name>
    <name type="synonym">Stilbospora chartarum</name>
    <dbReference type="NCBI Taxonomy" id="1280523"/>
    <lineage>
        <taxon>Eukaryota</taxon>
        <taxon>Fungi</taxon>
        <taxon>Dikarya</taxon>
        <taxon>Ascomycota</taxon>
        <taxon>Pezizomycotina</taxon>
        <taxon>Sordariomycetes</taxon>
        <taxon>Hypocreomycetidae</taxon>
        <taxon>Hypocreales</taxon>
        <taxon>Stachybotryaceae</taxon>
        <taxon>Stachybotrys</taxon>
    </lineage>
</organism>
<feature type="compositionally biased region" description="Polar residues" evidence="1">
    <location>
        <begin position="407"/>
        <end position="418"/>
    </location>
</feature>
<keyword evidence="3" id="KW-1185">Reference proteome</keyword>
<gene>
    <name evidence="2" type="ORF">S7711_09661</name>
</gene>
<evidence type="ECO:0000256" key="1">
    <source>
        <dbReference type="SAM" id="MobiDB-lite"/>
    </source>
</evidence>
<reference evidence="2 3" key="1">
    <citation type="journal article" date="2014" name="BMC Genomics">
        <title>Comparative genome sequencing reveals chemotype-specific gene clusters in the toxigenic black mold Stachybotrys.</title>
        <authorList>
            <person name="Semeiks J."/>
            <person name="Borek D."/>
            <person name="Otwinowski Z."/>
            <person name="Grishin N.V."/>
        </authorList>
    </citation>
    <scope>NUCLEOTIDE SEQUENCE [LARGE SCALE GENOMIC DNA]</scope>
    <source>
        <strain evidence="3">CBS 109288 / IBT 7711</strain>
    </source>
</reference>
<evidence type="ECO:0000313" key="2">
    <source>
        <dbReference type="EMBL" id="KEY73611.1"/>
    </source>
</evidence>
<feature type="compositionally biased region" description="Low complexity" evidence="1">
    <location>
        <begin position="146"/>
        <end position="160"/>
    </location>
</feature>
<dbReference type="AlphaFoldDB" id="A0A084B7T2"/>
<accession>A0A084B7T2</accession>
<protein>
    <submittedName>
        <fullName evidence="2">Uncharacterized protein</fullName>
    </submittedName>
</protein>
<feature type="compositionally biased region" description="Low complexity" evidence="1">
    <location>
        <begin position="334"/>
        <end position="346"/>
    </location>
</feature>
<evidence type="ECO:0000313" key="3">
    <source>
        <dbReference type="Proteomes" id="UP000028045"/>
    </source>
</evidence>
<feature type="region of interest" description="Disordered" evidence="1">
    <location>
        <begin position="146"/>
        <end position="203"/>
    </location>
</feature>
<proteinExistence type="predicted"/>
<sequence length="418" mass="44399">MWLWCPCPPCPLFGQYRVLGLVHHIHEGCRHAPATLRRVVAQQKLILAPSAVGSRRLPRQPPVHLLQRRHVPRLRPQPHTLPGTPAMLGRRGHQPAGLAAVVDSNTTLNSPAYSSSIPRFLGIDLQFDVSSNGSRNSAFRASACWPAATPAPRPRSTSRAGTPSCPAPTAGPSGDPTRTPSSAEPRALAQHPPSPLHHPQEGAKARNVGVLLTKREPVTRKQNAPCFIIDDPAPFSQRARGLDHRRGLGASSDILPRRSHLPAASSSTRKTGTAPSSALIIHTPRPRRRKRIPSTAIRLTVEPTPPRRRTICAGSAVYVVSAHSSPRGKPPPLTSSSAVAPSSSASGDHKDGPSPAPSIISPSAVAGGRSGAIRLDASPKGFGSLRGVFRQESEPRHRGAPPRPRILTTQAPGTAQAH</sequence>